<name>A0A8B0SI23_9GAMM</name>
<sequence length="74" mass="8660">MNQQHIVMNSNAQKWLTRNWKAALKDDSEYQWNHLENALNILEVCAPTDEERREYAFLGHLALTHLLRVGRGEA</sequence>
<evidence type="ECO:0000313" key="3">
    <source>
        <dbReference type="Proteomes" id="UP000664466"/>
    </source>
</evidence>
<evidence type="ECO:0000313" key="1">
    <source>
        <dbReference type="EMBL" id="MBO0611779.1"/>
    </source>
</evidence>
<keyword evidence="1" id="KW-0614">Plasmid</keyword>
<dbReference type="RefSeq" id="WP_207249293.1">
    <property type="nucleotide sequence ID" value="NZ_JAFMPM010000005.1"/>
</dbReference>
<gene>
    <name evidence="2" type="ORF">J1836_018670</name>
    <name evidence="1" type="ORF">J1836_02395</name>
</gene>
<accession>A0A8B0SI23</accession>
<organism evidence="2">
    <name type="scientific">Thiothrix fructosivorans</name>
    <dbReference type="NCBI Taxonomy" id="111770"/>
    <lineage>
        <taxon>Bacteria</taxon>
        <taxon>Pseudomonadati</taxon>
        <taxon>Pseudomonadota</taxon>
        <taxon>Gammaproteobacteria</taxon>
        <taxon>Thiotrichales</taxon>
        <taxon>Thiotrichaceae</taxon>
        <taxon>Thiothrix</taxon>
    </lineage>
</organism>
<protein>
    <submittedName>
        <fullName evidence="2">Uncharacterized protein</fullName>
    </submittedName>
</protein>
<geneLocation type="plasmid" evidence="1">
    <name>pTfr446</name>
</geneLocation>
<evidence type="ECO:0000313" key="2">
    <source>
        <dbReference type="EMBL" id="QTX10565.1"/>
    </source>
</evidence>
<dbReference type="AlphaFoldDB" id="A0A8B0SI23"/>
<reference evidence="2" key="2">
    <citation type="submission" date="2021-04" db="EMBL/GenBank/DDBJ databases">
        <title>Complete Genome and methylome analysis of Thiothrix fructosivorans ATCC 49748.</title>
        <authorList>
            <person name="Fomenkov A."/>
            <person name="Sun L."/>
            <person name="Vincze T."/>
            <person name="Grabovich M.Y."/>
            <person name="Roberts R.J."/>
        </authorList>
    </citation>
    <scope>NUCLEOTIDE SEQUENCE</scope>
    <source>
        <strain evidence="2">ATCC 49748</strain>
    </source>
</reference>
<reference evidence="1 3" key="1">
    <citation type="submission" date="2021-03" db="EMBL/GenBank/DDBJ databases">
        <title>Draft genome and methylome analysis of Thiotrix fructosivoruns ATCC 49748.</title>
        <authorList>
            <person name="Fomenkov A."/>
            <person name="Grabovich M.Y."/>
            <person name="Roberts R.J."/>
        </authorList>
    </citation>
    <scope>NUCLEOTIDE SEQUENCE [LARGE SCALE GENOMIC DNA]</scope>
    <source>
        <strain evidence="1 3">ATCC 49748</strain>
        <plasmid evidence="1">pTfr446</plasmid>
    </source>
</reference>
<proteinExistence type="predicted"/>
<dbReference type="Proteomes" id="UP000664466">
    <property type="component" value="Unassembled WGS sequence"/>
</dbReference>
<dbReference type="EMBL" id="CP072748">
    <property type="protein sequence ID" value="QTX10565.1"/>
    <property type="molecule type" value="Genomic_DNA"/>
</dbReference>
<dbReference type="EMBL" id="JAFMPM010000005">
    <property type="protein sequence ID" value="MBO0611779.1"/>
    <property type="molecule type" value="Genomic_DNA"/>
</dbReference>
<keyword evidence="3" id="KW-1185">Reference proteome</keyword>